<feature type="compositionally biased region" description="Polar residues" evidence="1">
    <location>
        <begin position="145"/>
        <end position="165"/>
    </location>
</feature>
<comment type="caution">
    <text evidence="2">The sequence shown here is derived from an EMBL/GenBank/DDBJ whole genome shotgun (WGS) entry which is preliminary data.</text>
</comment>
<proteinExistence type="predicted"/>
<feature type="region of interest" description="Disordered" evidence="1">
    <location>
        <begin position="389"/>
        <end position="552"/>
    </location>
</feature>
<name>A0A9Q0RHU0_BLOTA</name>
<feature type="region of interest" description="Disordered" evidence="1">
    <location>
        <begin position="117"/>
        <end position="165"/>
    </location>
</feature>
<dbReference type="OMA" id="ACKYRAR"/>
<accession>A0A9Q0RHU0</accession>
<evidence type="ECO:0000313" key="3">
    <source>
        <dbReference type="Proteomes" id="UP001142055"/>
    </source>
</evidence>
<feature type="region of interest" description="Disordered" evidence="1">
    <location>
        <begin position="231"/>
        <end position="254"/>
    </location>
</feature>
<organism evidence="2 3">
    <name type="scientific">Blomia tropicalis</name>
    <name type="common">Mite</name>
    <dbReference type="NCBI Taxonomy" id="40697"/>
    <lineage>
        <taxon>Eukaryota</taxon>
        <taxon>Metazoa</taxon>
        <taxon>Ecdysozoa</taxon>
        <taxon>Arthropoda</taxon>
        <taxon>Chelicerata</taxon>
        <taxon>Arachnida</taxon>
        <taxon>Acari</taxon>
        <taxon>Acariformes</taxon>
        <taxon>Sarcoptiformes</taxon>
        <taxon>Astigmata</taxon>
        <taxon>Glycyphagoidea</taxon>
        <taxon>Echimyopodidae</taxon>
        <taxon>Blomia</taxon>
    </lineage>
</organism>
<evidence type="ECO:0008006" key="4">
    <source>
        <dbReference type="Google" id="ProtNLM"/>
    </source>
</evidence>
<feature type="compositionally biased region" description="Polar residues" evidence="1">
    <location>
        <begin position="427"/>
        <end position="439"/>
    </location>
</feature>
<feature type="compositionally biased region" description="Polar residues" evidence="1">
    <location>
        <begin position="397"/>
        <end position="417"/>
    </location>
</feature>
<dbReference type="Proteomes" id="UP001142055">
    <property type="component" value="Chromosome 4"/>
</dbReference>
<feature type="compositionally biased region" description="Polar residues" evidence="1">
    <location>
        <begin position="117"/>
        <end position="126"/>
    </location>
</feature>
<feature type="compositionally biased region" description="Basic and acidic residues" evidence="1">
    <location>
        <begin position="129"/>
        <end position="139"/>
    </location>
</feature>
<dbReference type="AlphaFoldDB" id="A0A9Q0RHU0"/>
<feature type="compositionally biased region" description="Low complexity" evidence="1">
    <location>
        <begin position="478"/>
        <end position="491"/>
    </location>
</feature>
<keyword evidence="3" id="KW-1185">Reference proteome</keyword>
<evidence type="ECO:0000313" key="2">
    <source>
        <dbReference type="EMBL" id="KAJ6216068.1"/>
    </source>
</evidence>
<evidence type="ECO:0000256" key="1">
    <source>
        <dbReference type="SAM" id="MobiDB-lite"/>
    </source>
</evidence>
<feature type="compositionally biased region" description="Low complexity" evidence="1">
    <location>
        <begin position="231"/>
        <end position="250"/>
    </location>
</feature>
<protein>
    <recommendedName>
        <fullName evidence="4">Nuclear protein MDM1</fullName>
    </recommendedName>
</protein>
<feature type="compositionally biased region" description="Basic and acidic residues" evidence="1">
    <location>
        <begin position="505"/>
        <end position="552"/>
    </location>
</feature>
<gene>
    <name evidence="2" type="ORF">RDWZM_010568</name>
</gene>
<reference evidence="2" key="1">
    <citation type="submission" date="2022-12" db="EMBL/GenBank/DDBJ databases">
        <title>Genome assemblies of Blomia tropicalis.</title>
        <authorList>
            <person name="Cui Y."/>
        </authorList>
    </citation>
    <scope>NUCLEOTIDE SEQUENCE</scope>
    <source>
        <tissue evidence="2">Adult mites</tissue>
    </source>
</reference>
<dbReference type="EMBL" id="JAPWDV010000004">
    <property type="protein sequence ID" value="KAJ6216068.1"/>
    <property type="molecule type" value="Genomic_DNA"/>
</dbReference>
<sequence>MWNICRSQCPSYWMDHEIFGRSSTPYSTNKGRSTSSIKPVTTLSPSFWLPESTVSEPTVDENITSKTIVEHCTIDNRKQSENWLSSNEIHCTTLPPIVTQQPRNGVVDSGTISVKLESNNHQQTFKKSNKIEEEDKQLEQQEQQSKNQSTTSTPNRVTMDNGMSKSNLTEYKRAYQWSLPMVDPPPIKPEPLISNYQMSYGSAIDNVDGHLITGRSSTKTNNNGTITLNHSLSTNTTNSTNTSRSPTPGTVINANKHTEPICSYGTSVLFDHEPPPKVEGPMSPIGKKQSEYHAKFKPFDEYVYVENEGKFRKQTPATKMVAASSVTPSATKAWFCEVEERCRQACKYRARSQNGATPINPDQPWDGVTIKDRNLQALALATQMIVEEKKAERKQRSVSAKPTNRSTHGRNLNSAPSSLRDMHSVDSARSNVTNGSNVPSHKPVVRKAPLSKPSAPITDRNNNVGPAKPPIIPKKVRPTNTSAPATATTKSADQKPKVWIKPKKKIGEDDVDRNQKPITPEAKKVDRNQKPISSELKKNISTNDDRYGPLSA</sequence>